<dbReference type="PANTHER" id="PTHR37534">
    <property type="entry name" value="TRANSCRIPTIONAL ACTIVATOR PROTEIN UGA3"/>
    <property type="match status" value="1"/>
</dbReference>
<evidence type="ECO:0000259" key="6">
    <source>
        <dbReference type="PROSITE" id="PS50048"/>
    </source>
</evidence>
<dbReference type="GO" id="GO:0000976">
    <property type="term" value="F:transcription cis-regulatory region binding"/>
    <property type="evidence" value="ECO:0007669"/>
    <property type="project" value="TreeGrafter"/>
</dbReference>
<dbReference type="PROSITE" id="PS50048">
    <property type="entry name" value="ZN2_CY6_FUNGAL_2"/>
    <property type="match status" value="1"/>
</dbReference>
<evidence type="ECO:0000256" key="4">
    <source>
        <dbReference type="ARBA" id="ARBA00023242"/>
    </source>
</evidence>
<comment type="caution">
    <text evidence="7">The sequence shown here is derived from an EMBL/GenBank/DDBJ whole genome shotgun (WGS) entry which is preliminary data.</text>
</comment>
<keyword evidence="2" id="KW-0238">DNA-binding</keyword>
<dbReference type="GO" id="GO:0008270">
    <property type="term" value="F:zinc ion binding"/>
    <property type="evidence" value="ECO:0007669"/>
    <property type="project" value="InterPro"/>
</dbReference>
<dbReference type="InterPro" id="IPR001138">
    <property type="entry name" value="Zn2Cys6_DnaBD"/>
</dbReference>
<feature type="compositionally biased region" description="Basic and acidic residues" evidence="5">
    <location>
        <begin position="89"/>
        <end position="98"/>
    </location>
</feature>
<keyword evidence="1" id="KW-0805">Transcription regulation</keyword>
<dbReference type="SMART" id="SM00066">
    <property type="entry name" value="GAL4"/>
    <property type="match status" value="1"/>
</dbReference>
<dbReference type="SUPFAM" id="SSF57701">
    <property type="entry name" value="Zn2/Cys6 DNA-binding domain"/>
    <property type="match status" value="1"/>
</dbReference>
<dbReference type="GO" id="GO:0005634">
    <property type="term" value="C:nucleus"/>
    <property type="evidence" value="ECO:0007669"/>
    <property type="project" value="TreeGrafter"/>
</dbReference>
<dbReference type="Gene3D" id="4.10.240.10">
    <property type="entry name" value="Zn(2)-C6 fungal-type DNA-binding domain"/>
    <property type="match status" value="1"/>
</dbReference>
<proteinExistence type="predicted"/>
<feature type="domain" description="Zn(2)-C6 fungal-type" evidence="6">
    <location>
        <begin position="11"/>
        <end position="39"/>
    </location>
</feature>
<dbReference type="EMBL" id="JAJTJA010000005">
    <property type="protein sequence ID" value="KAH8698739.1"/>
    <property type="molecule type" value="Genomic_DNA"/>
</dbReference>
<feature type="region of interest" description="Disordered" evidence="5">
    <location>
        <begin position="59"/>
        <end position="108"/>
    </location>
</feature>
<dbReference type="RefSeq" id="XP_046073203.1">
    <property type="nucleotide sequence ID" value="XM_046215912.1"/>
</dbReference>
<dbReference type="PROSITE" id="PS00463">
    <property type="entry name" value="ZN2_CY6_FUNGAL_1"/>
    <property type="match status" value="1"/>
</dbReference>
<evidence type="ECO:0000256" key="3">
    <source>
        <dbReference type="ARBA" id="ARBA00023163"/>
    </source>
</evidence>
<dbReference type="GO" id="GO:0045944">
    <property type="term" value="P:positive regulation of transcription by RNA polymerase II"/>
    <property type="evidence" value="ECO:0007669"/>
    <property type="project" value="TreeGrafter"/>
</dbReference>
<feature type="compositionally biased region" description="Basic residues" evidence="5">
    <location>
        <begin position="73"/>
        <end position="88"/>
    </location>
</feature>
<evidence type="ECO:0000256" key="5">
    <source>
        <dbReference type="SAM" id="MobiDB-lite"/>
    </source>
</evidence>
<evidence type="ECO:0000313" key="7">
    <source>
        <dbReference type="EMBL" id="KAH8698739.1"/>
    </source>
</evidence>
<dbReference type="AlphaFoldDB" id="A0AAD4KUN1"/>
<keyword evidence="4" id="KW-0539">Nucleus</keyword>
<dbReference type="Proteomes" id="UP001201262">
    <property type="component" value="Unassembled WGS sequence"/>
</dbReference>
<keyword evidence="3" id="KW-0804">Transcription</keyword>
<keyword evidence="8" id="KW-1185">Reference proteome</keyword>
<dbReference type="GeneID" id="70246199"/>
<evidence type="ECO:0000256" key="2">
    <source>
        <dbReference type="ARBA" id="ARBA00023125"/>
    </source>
</evidence>
<protein>
    <submittedName>
        <fullName evidence="7">C6 finger domain protein</fullName>
    </submittedName>
</protein>
<evidence type="ECO:0000256" key="1">
    <source>
        <dbReference type="ARBA" id="ARBA00023015"/>
    </source>
</evidence>
<name>A0AAD4KUN1_9EURO</name>
<dbReference type="GO" id="GO:0000981">
    <property type="term" value="F:DNA-binding transcription factor activity, RNA polymerase II-specific"/>
    <property type="evidence" value="ECO:0007669"/>
    <property type="project" value="InterPro"/>
</dbReference>
<sequence>MSASHHRSYAGCWTCKKAKRKCDSRRPACQSCQKRGVECEGYDLRLRWGSGIASRGRFTGADKPLLGSGPPRPKGRRRDLSRERKRAAQLREPEDGRNISETNAGATVDRLSPSAQMTGYWDFPWLAPHECHMTAPSKLRWEGSRKDQLLFKEFLTTGINLLHAATIDDIPLVPAIPQLCMESEALYPICLAIQCHVSPNLESEFLEYFNVALSKFRSELARSSMILGDANLAAGLLLCTIGLMRGTPWTVHLEGMYHILQYQDFQLTESCNIKLRMHLIEVMGVMDLRILVVGRQTPCFGVWRRHRQSLVSHDSGGGNEVEPVSGLPRSLLDLYAGIGEDTTEIDLWNWPGEKGSLSQCHLWEAHRLAGMLNVRRFGRRSEIPIKFPPGYQPPDNEILVRRILSCIEAITKTYAAPDRNGSLVVNALTYPIFTAALELEVLRNNSELKNLIRHFLRIQKKYDVGVVTTVLQGLLEDLWNIDEVDIDVDDLARSRGIETGLF</sequence>
<organism evidence="7 8">
    <name type="scientific">Talaromyces proteolyticus</name>
    <dbReference type="NCBI Taxonomy" id="1131652"/>
    <lineage>
        <taxon>Eukaryota</taxon>
        <taxon>Fungi</taxon>
        <taxon>Dikarya</taxon>
        <taxon>Ascomycota</taxon>
        <taxon>Pezizomycotina</taxon>
        <taxon>Eurotiomycetes</taxon>
        <taxon>Eurotiomycetidae</taxon>
        <taxon>Eurotiales</taxon>
        <taxon>Trichocomaceae</taxon>
        <taxon>Talaromyces</taxon>
        <taxon>Talaromyces sect. Bacilispori</taxon>
    </lineage>
</organism>
<dbReference type="Pfam" id="PF00172">
    <property type="entry name" value="Zn_clus"/>
    <property type="match status" value="1"/>
</dbReference>
<dbReference type="CDD" id="cd00067">
    <property type="entry name" value="GAL4"/>
    <property type="match status" value="1"/>
</dbReference>
<evidence type="ECO:0000313" key="8">
    <source>
        <dbReference type="Proteomes" id="UP001201262"/>
    </source>
</evidence>
<reference evidence="7" key="1">
    <citation type="submission" date="2021-12" db="EMBL/GenBank/DDBJ databases">
        <title>Convergent genome expansion in fungi linked to evolution of root-endophyte symbiosis.</title>
        <authorList>
            <consortium name="DOE Joint Genome Institute"/>
            <person name="Ke Y.-H."/>
            <person name="Bonito G."/>
            <person name="Liao H.-L."/>
            <person name="Looney B."/>
            <person name="Rojas-Flechas A."/>
            <person name="Nash J."/>
            <person name="Hameed K."/>
            <person name="Schadt C."/>
            <person name="Martin F."/>
            <person name="Crous P.W."/>
            <person name="Miettinen O."/>
            <person name="Magnuson J.K."/>
            <person name="Labbe J."/>
            <person name="Jacobson D."/>
            <person name="Doktycz M.J."/>
            <person name="Veneault-Fourrey C."/>
            <person name="Kuo A."/>
            <person name="Mondo S."/>
            <person name="Calhoun S."/>
            <person name="Riley R."/>
            <person name="Ohm R."/>
            <person name="LaButti K."/>
            <person name="Andreopoulos B."/>
            <person name="Pangilinan J."/>
            <person name="Nolan M."/>
            <person name="Tritt A."/>
            <person name="Clum A."/>
            <person name="Lipzen A."/>
            <person name="Daum C."/>
            <person name="Barry K."/>
            <person name="Grigoriev I.V."/>
            <person name="Vilgalys R."/>
        </authorList>
    </citation>
    <scope>NUCLEOTIDE SEQUENCE</scope>
    <source>
        <strain evidence="7">PMI_201</strain>
    </source>
</reference>
<gene>
    <name evidence="7" type="ORF">BGW36DRAFT_376663</name>
</gene>
<dbReference type="InterPro" id="IPR036864">
    <property type="entry name" value="Zn2-C6_fun-type_DNA-bd_sf"/>
</dbReference>
<accession>A0AAD4KUN1</accession>
<dbReference type="PANTHER" id="PTHR37534:SF44">
    <property type="entry name" value="ZN(II)2CYS6 TRANSCRIPTION FACTOR (EUROFUNG)"/>
    <property type="match status" value="1"/>
</dbReference>